<keyword evidence="1" id="KW-0472">Membrane</keyword>
<feature type="transmembrane region" description="Helical" evidence="1">
    <location>
        <begin position="232"/>
        <end position="254"/>
    </location>
</feature>
<accession>A0A9D9D5S6</accession>
<reference evidence="2" key="1">
    <citation type="submission" date="2020-10" db="EMBL/GenBank/DDBJ databases">
        <authorList>
            <person name="Gilroy R."/>
        </authorList>
    </citation>
    <scope>NUCLEOTIDE SEQUENCE</scope>
    <source>
        <strain evidence="2">1748</strain>
    </source>
</reference>
<name>A0A9D9D5S6_9BACL</name>
<keyword evidence="1" id="KW-1133">Transmembrane helix</keyword>
<reference evidence="2" key="2">
    <citation type="journal article" date="2021" name="PeerJ">
        <title>Extensive microbial diversity within the chicken gut microbiome revealed by metagenomics and culture.</title>
        <authorList>
            <person name="Gilroy R."/>
            <person name="Ravi A."/>
            <person name="Getino M."/>
            <person name="Pursley I."/>
            <person name="Horton D.L."/>
            <person name="Alikhan N.F."/>
            <person name="Baker D."/>
            <person name="Gharbi K."/>
            <person name="Hall N."/>
            <person name="Watson M."/>
            <person name="Adriaenssens E.M."/>
            <person name="Foster-Nyarko E."/>
            <person name="Jarju S."/>
            <person name="Secka A."/>
            <person name="Antonio M."/>
            <person name="Oren A."/>
            <person name="Chaudhuri R.R."/>
            <person name="La Ragione R."/>
            <person name="Hildebrand F."/>
            <person name="Pallen M.J."/>
        </authorList>
    </citation>
    <scope>NUCLEOTIDE SEQUENCE</scope>
    <source>
        <strain evidence="2">1748</strain>
    </source>
</reference>
<feature type="transmembrane region" description="Helical" evidence="1">
    <location>
        <begin position="351"/>
        <end position="366"/>
    </location>
</feature>
<dbReference type="EMBL" id="JADING010000061">
    <property type="protein sequence ID" value="MBO8414266.1"/>
    <property type="molecule type" value="Genomic_DNA"/>
</dbReference>
<evidence type="ECO:0000313" key="2">
    <source>
        <dbReference type="EMBL" id="MBO8414266.1"/>
    </source>
</evidence>
<proteinExistence type="predicted"/>
<feature type="transmembrane region" description="Helical" evidence="1">
    <location>
        <begin position="411"/>
        <end position="432"/>
    </location>
</feature>
<feature type="transmembrane region" description="Helical" evidence="1">
    <location>
        <begin position="330"/>
        <end position="345"/>
    </location>
</feature>
<evidence type="ECO:0008006" key="4">
    <source>
        <dbReference type="Google" id="ProtNLM"/>
    </source>
</evidence>
<feature type="transmembrane region" description="Helical" evidence="1">
    <location>
        <begin position="299"/>
        <end position="318"/>
    </location>
</feature>
<feature type="transmembrane region" description="Helical" evidence="1">
    <location>
        <begin position="35"/>
        <end position="54"/>
    </location>
</feature>
<feature type="transmembrane region" description="Helical" evidence="1">
    <location>
        <begin position="371"/>
        <end position="391"/>
    </location>
</feature>
<evidence type="ECO:0000256" key="1">
    <source>
        <dbReference type="SAM" id="Phobius"/>
    </source>
</evidence>
<comment type="caution">
    <text evidence="2">The sequence shown here is derived from an EMBL/GenBank/DDBJ whole genome shotgun (WGS) entry which is preliminary data.</text>
</comment>
<gene>
    <name evidence="2" type="ORF">IAC78_02150</name>
</gene>
<keyword evidence="1" id="KW-0812">Transmembrane</keyword>
<feature type="transmembrane region" description="Helical" evidence="1">
    <location>
        <begin position="119"/>
        <end position="141"/>
    </location>
</feature>
<dbReference type="AlphaFoldDB" id="A0A9D9D5S6"/>
<organism evidence="2 3">
    <name type="scientific">Candidatus Scatoplasma merdavium</name>
    <dbReference type="NCBI Taxonomy" id="2840932"/>
    <lineage>
        <taxon>Bacteria</taxon>
        <taxon>Bacillati</taxon>
        <taxon>Bacillota</taxon>
        <taxon>Bacilli</taxon>
        <taxon>Bacillales</taxon>
        <taxon>Candidatus Scatoplasma</taxon>
    </lineage>
</organism>
<feature type="transmembrane region" description="Helical" evidence="1">
    <location>
        <begin position="203"/>
        <end position="226"/>
    </location>
</feature>
<protein>
    <recommendedName>
        <fullName evidence="4">DUF2029 domain-containing protein</fullName>
    </recommendedName>
</protein>
<dbReference type="Proteomes" id="UP000823629">
    <property type="component" value="Unassembled WGS sequence"/>
</dbReference>
<evidence type="ECO:0000313" key="3">
    <source>
        <dbReference type="Proteomes" id="UP000823629"/>
    </source>
</evidence>
<feature type="transmembrane region" description="Helical" evidence="1">
    <location>
        <begin position="153"/>
        <end position="170"/>
    </location>
</feature>
<sequence length="454" mass="52857">MNKILEKTKTIWNITKEKVSKFNDFFLMHFHKHDTIIYIAIVTILSLLVRLYLFPNVKGDYTNFLKNWYLTYLNEGVSALGKRIGDYTPCYNYLLYFLSLFKLQPENTFTLFSQQCDPVLFGIKTISTVFDYGMAVYAYFIGKEFFKDKLKPIFIYALTIFGLTVVLNSAMWGQCDSIYVFFITGSIYYLIKSKQQPVLSTFMLSMAFCFKLQTVFVLPVFLILYLKKQYKLHYLLLVPVVYVVAGLPACFAAGSNFGDRFSSMISTYFNQLDSYTQVTLNTGTFYALIFTNFKDETFISSLAIFLTLFINGTLIFIFQRFKKPFSGKTIFKLFVLFAMTMPYFMPHMHERYFYLNDIIIVIYAFINFKKFYVAILAILNSMIGYMVYLWNVPFIPVVPVDGSITDYTKAASFRFGAAVFLVSIIIVFKDLFKELSDEDKLIDKPLEQEIQNLN</sequence>